<evidence type="ECO:0000256" key="8">
    <source>
        <dbReference type="ARBA" id="ARBA00023136"/>
    </source>
</evidence>
<evidence type="ECO:0000256" key="2">
    <source>
        <dbReference type="ARBA" id="ARBA00009047"/>
    </source>
</evidence>
<feature type="transmembrane region" description="Helical" evidence="9">
    <location>
        <begin position="169"/>
        <end position="192"/>
    </location>
</feature>
<keyword evidence="8 9" id="KW-0472">Membrane</keyword>
<evidence type="ECO:0000313" key="12">
    <source>
        <dbReference type="Proteomes" id="UP001595925"/>
    </source>
</evidence>
<dbReference type="CDD" id="cd06261">
    <property type="entry name" value="TM_PBP2"/>
    <property type="match status" value="1"/>
</dbReference>
<evidence type="ECO:0000256" key="9">
    <source>
        <dbReference type="RuleBase" id="RU363032"/>
    </source>
</evidence>
<keyword evidence="7 9" id="KW-1133">Transmembrane helix</keyword>
<gene>
    <name evidence="11" type="ORF">ACFPFO_04635</name>
</gene>
<dbReference type="PANTHER" id="PTHR32243:SF50">
    <property type="entry name" value="MALTOSE_MALTODEXTRIN TRANSPORT SYSTEM PERMEASE PROTEIN MALG"/>
    <property type="match status" value="1"/>
</dbReference>
<dbReference type="InterPro" id="IPR035906">
    <property type="entry name" value="MetI-like_sf"/>
</dbReference>
<accession>A0ABD5QBY6</accession>
<evidence type="ECO:0000256" key="3">
    <source>
        <dbReference type="ARBA" id="ARBA00022448"/>
    </source>
</evidence>
<dbReference type="Gene3D" id="1.10.3720.10">
    <property type="entry name" value="MetI-like"/>
    <property type="match status" value="1"/>
</dbReference>
<feature type="domain" description="ABC transmembrane type-1" evidence="10">
    <location>
        <begin position="101"/>
        <end position="292"/>
    </location>
</feature>
<dbReference type="PROSITE" id="PS50928">
    <property type="entry name" value="ABC_TM1"/>
    <property type="match status" value="1"/>
</dbReference>
<evidence type="ECO:0000256" key="4">
    <source>
        <dbReference type="ARBA" id="ARBA00022475"/>
    </source>
</evidence>
<dbReference type="RefSeq" id="WP_224830296.1">
    <property type="nucleotide sequence ID" value="NZ_JAIVEF010000047.1"/>
</dbReference>
<dbReference type="Proteomes" id="UP001595925">
    <property type="component" value="Unassembled WGS sequence"/>
</dbReference>
<evidence type="ECO:0000259" key="10">
    <source>
        <dbReference type="PROSITE" id="PS50928"/>
    </source>
</evidence>
<dbReference type="GO" id="GO:0005886">
    <property type="term" value="C:plasma membrane"/>
    <property type="evidence" value="ECO:0007669"/>
    <property type="project" value="UniProtKB-SubCell"/>
</dbReference>
<reference evidence="11 12" key="1">
    <citation type="journal article" date="2019" name="Int. J. Syst. Evol. Microbiol.">
        <title>The Global Catalogue of Microorganisms (GCM) 10K type strain sequencing project: providing services to taxonomists for standard genome sequencing and annotation.</title>
        <authorList>
            <consortium name="The Broad Institute Genomics Platform"/>
            <consortium name="The Broad Institute Genome Sequencing Center for Infectious Disease"/>
            <person name="Wu L."/>
            <person name="Ma J."/>
        </authorList>
    </citation>
    <scope>NUCLEOTIDE SEQUENCE [LARGE SCALE GENOMIC DNA]</scope>
    <source>
        <strain evidence="11 12">CGMCC 1.15824</strain>
    </source>
</reference>
<dbReference type="InterPro" id="IPR000515">
    <property type="entry name" value="MetI-like"/>
</dbReference>
<feature type="transmembrane region" description="Helical" evidence="9">
    <location>
        <begin position="100"/>
        <end position="124"/>
    </location>
</feature>
<dbReference type="SUPFAM" id="SSF161098">
    <property type="entry name" value="MetI-like"/>
    <property type="match status" value="1"/>
</dbReference>
<evidence type="ECO:0000256" key="1">
    <source>
        <dbReference type="ARBA" id="ARBA00004651"/>
    </source>
</evidence>
<evidence type="ECO:0000256" key="5">
    <source>
        <dbReference type="ARBA" id="ARBA00022597"/>
    </source>
</evidence>
<comment type="subcellular location">
    <subcellularLocation>
        <location evidence="1 9">Cell membrane</location>
        <topology evidence="1 9">Multi-pass membrane protein</topology>
    </subcellularLocation>
</comment>
<keyword evidence="5" id="KW-0762">Sugar transport</keyword>
<proteinExistence type="inferred from homology"/>
<evidence type="ECO:0000256" key="7">
    <source>
        <dbReference type="ARBA" id="ARBA00022989"/>
    </source>
</evidence>
<feature type="transmembrane region" description="Helical" evidence="9">
    <location>
        <begin position="269"/>
        <end position="292"/>
    </location>
</feature>
<comment type="similarity">
    <text evidence="2">Belongs to the binding-protein-dependent transport system permease family. MalFG subfamily.</text>
</comment>
<feature type="transmembrane region" description="Helical" evidence="9">
    <location>
        <begin position="38"/>
        <end position="60"/>
    </location>
</feature>
<sequence length="308" mass="33626">MASETETPPQVEASTGRFSKYLDSDRLFGEDTSTTRALLIYGALFLYFVWFLVPVIWLALSTIKSGSIIQADELIIIPSAENITLAHFRTVLSDPTFLRLFFNSSLIALSTVALTLAVGIIGAYSLSRFEFPGHAALLVSFMATKMLPPVLILVPFFLMMYTYGLVDTYLGIILAHTIRALPLALWFLKGFFDDIPKALDESARIDGCSHLGVLYHIIIPLALPGIAVAAFYTFVTSWNDFLFVSILSQGSGTRTLPYGLYMFQSQTSINWGATITAALLTAVPSIALFSLVQNKIVEGLASGGMHGT</sequence>
<name>A0ABD5QBY6_9EURY</name>
<evidence type="ECO:0000256" key="6">
    <source>
        <dbReference type="ARBA" id="ARBA00022692"/>
    </source>
</evidence>
<evidence type="ECO:0000313" key="11">
    <source>
        <dbReference type="EMBL" id="MFC4987062.1"/>
    </source>
</evidence>
<dbReference type="PANTHER" id="PTHR32243">
    <property type="entry name" value="MALTOSE TRANSPORT SYSTEM PERMEASE-RELATED"/>
    <property type="match status" value="1"/>
</dbReference>
<keyword evidence="3 9" id="KW-0813">Transport</keyword>
<organism evidence="11 12">
    <name type="scientific">Saliphagus infecundisoli</name>
    <dbReference type="NCBI Taxonomy" id="1849069"/>
    <lineage>
        <taxon>Archaea</taxon>
        <taxon>Methanobacteriati</taxon>
        <taxon>Methanobacteriota</taxon>
        <taxon>Stenosarchaea group</taxon>
        <taxon>Halobacteria</taxon>
        <taxon>Halobacteriales</taxon>
        <taxon>Natrialbaceae</taxon>
        <taxon>Saliphagus</taxon>
    </lineage>
</organism>
<protein>
    <submittedName>
        <fullName evidence="11">Carbohydrate ABC transporter permease</fullName>
    </submittedName>
</protein>
<feature type="transmembrane region" description="Helical" evidence="9">
    <location>
        <begin position="136"/>
        <end position="163"/>
    </location>
</feature>
<dbReference type="AlphaFoldDB" id="A0ABD5QBY6"/>
<feature type="transmembrane region" description="Helical" evidence="9">
    <location>
        <begin position="213"/>
        <end position="235"/>
    </location>
</feature>
<keyword evidence="12" id="KW-1185">Reference proteome</keyword>
<dbReference type="EMBL" id="JBHSJG010000015">
    <property type="protein sequence ID" value="MFC4987062.1"/>
    <property type="molecule type" value="Genomic_DNA"/>
</dbReference>
<comment type="caution">
    <text evidence="11">The sequence shown here is derived from an EMBL/GenBank/DDBJ whole genome shotgun (WGS) entry which is preliminary data.</text>
</comment>
<keyword evidence="4" id="KW-1003">Cell membrane</keyword>
<keyword evidence="6 9" id="KW-0812">Transmembrane</keyword>
<dbReference type="Pfam" id="PF00528">
    <property type="entry name" value="BPD_transp_1"/>
    <property type="match status" value="1"/>
</dbReference>
<dbReference type="InterPro" id="IPR050901">
    <property type="entry name" value="BP-dep_ABC_trans_perm"/>
</dbReference>